<keyword evidence="3 5" id="KW-1133">Transmembrane helix</keyword>
<organism evidence="7">
    <name type="scientific">Phaffia rhodozyma</name>
    <name type="common">Yeast</name>
    <name type="synonym">Xanthophyllomyces dendrorhous</name>
    <dbReference type="NCBI Taxonomy" id="264483"/>
    <lineage>
        <taxon>Eukaryota</taxon>
        <taxon>Fungi</taxon>
        <taxon>Dikarya</taxon>
        <taxon>Basidiomycota</taxon>
        <taxon>Agaricomycotina</taxon>
        <taxon>Tremellomycetes</taxon>
        <taxon>Cystofilobasidiales</taxon>
        <taxon>Mrakiaceae</taxon>
        <taxon>Phaffia</taxon>
    </lineage>
</organism>
<keyword evidence="2 5" id="KW-0812">Transmembrane</keyword>
<evidence type="ECO:0000256" key="5">
    <source>
        <dbReference type="SAM" id="Phobius"/>
    </source>
</evidence>
<dbReference type="InterPro" id="IPR004841">
    <property type="entry name" value="AA-permease/SLC12A_dom"/>
</dbReference>
<evidence type="ECO:0000256" key="1">
    <source>
        <dbReference type="ARBA" id="ARBA00004141"/>
    </source>
</evidence>
<dbReference type="PANTHER" id="PTHR43341">
    <property type="entry name" value="AMINO ACID PERMEASE"/>
    <property type="match status" value="1"/>
</dbReference>
<dbReference type="Gene3D" id="1.20.1740.10">
    <property type="entry name" value="Amino acid/polyamine transporter I"/>
    <property type="match status" value="1"/>
</dbReference>
<comment type="subcellular location">
    <subcellularLocation>
        <location evidence="1">Membrane</location>
        <topology evidence="1">Multi-pass membrane protein</topology>
    </subcellularLocation>
</comment>
<evidence type="ECO:0000313" key="7">
    <source>
        <dbReference type="EMBL" id="CDZ98637.1"/>
    </source>
</evidence>
<dbReference type="GO" id="GO:0015171">
    <property type="term" value="F:amino acid transmembrane transporter activity"/>
    <property type="evidence" value="ECO:0007669"/>
    <property type="project" value="TreeGrafter"/>
</dbReference>
<proteinExistence type="predicted"/>
<name>A0A0F7SNG9_PHARH</name>
<evidence type="ECO:0000256" key="2">
    <source>
        <dbReference type="ARBA" id="ARBA00022692"/>
    </source>
</evidence>
<dbReference type="AlphaFoldDB" id="A0A0F7SNG9"/>
<feature type="transmembrane region" description="Helical" evidence="5">
    <location>
        <begin position="74"/>
        <end position="96"/>
    </location>
</feature>
<protein>
    <submittedName>
        <fullName evidence="7">Amino acid transporter</fullName>
    </submittedName>
</protein>
<accession>A0A0F7SNG9</accession>
<feature type="domain" description="Amino acid permease/ SLC12A" evidence="6">
    <location>
        <begin position="71"/>
        <end position="120"/>
    </location>
</feature>
<evidence type="ECO:0000256" key="3">
    <source>
        <dbReference type="ARBA" id="ARBA00022989"/>
    </source>
</evidence>
<sequence>MPPWSREAGDERVTEVELKKKNLTLSDGGSVEKKGDSLPTYEDTVVIATAQQAGSSIKNEQTVQRKLKARHLSMIALGGTIGTGLFVGAGGALAAGGPVGCLLGYSIMGLVAYSMMVALGGS</sequence>
<dbReference type="GO" id="GO:0016020">
    <property type="term" value="C:membrane"/>
    <property type="evidence" value="ECO:0007669"/>
    <property type="project" value="UniProtKB-SubCell"/>
</dbReference>
<feature type="transmembrane region" description="Helical" evidence="5">
    <location>
        <begin position="102"/>
        <end position="121"/>
    </location>
</feature>
<dbReference type="Pfam" id="PF00324">
    <property type="entry name" value="AA_permease"/>
    <property type="match status" value="1"/>
</dbReference>
<evidence type="ECO:0000256" key="4">
    <source>
        <dbReference type="ARBA" id="ARBA00023136"/>
    </source>
</evidence>
<reference evidence="7" key="1">
    <citation type="submission" date="2014-08" db="EMBL/GenBank/DDBJ databases">
        <authorList>
            <person name="Sharma Rahul"/>
            <person name="Thines Marco"/>
        </authorList>
    </citation>
    <scope>NUCLEOTIDE SEQUENCE</scope>
</reference>
<keyword evidence="4 5" id="KW-0472">Membrane</keyword>
<dbReference type="PANTHER" id="PTHR43341:SF4">
    <property type="entry name" value="ARGININE PERMEASE CAN1-RELATED"/>
    <property type="match status" value="1"/>
</dbReference>
<dbReference type="InterPro" id="IPR050524">
    <property type="entry name" value="APC_YAT"/>
</dbReference>
<dbReference type="EMBL" id="LN483345">
    <property type="protein sequence ID" value="CDZ98637.1"/>
    <property type="molecule type" value="Genomic_DNA"/>
</dbReference>
<evidence type="ECO:0000259" key="6">
    <source>
        <dbReference type="Pfam" id="PF00324"/>
    </source>
</evidence>